<keyword evidence="4" id="KW-1185">Reference proteome</keyword>
<keyword evidence="2" id="KW-0812">Transmembrane</keyword>
<keyword evidence="2" id="KW-1133">Transmembrane helix</keyword>
<feature type="region of interest" description="Disordered" evidence="1">
    <location>
        <begin position="300"/>
        <end position="326"/>
    </location>
</feature>
<dbReference type="InterPro" id="IPR026193">
    <property type="entry name" value="NDUFV3"/>
</dbReference>
<feature type="compositionally biased region" description="Polar residues" evidence="1">
    <location>
        <begin position="485"/>
        <end position="496"/>
    </location>
</feature>
<protein>
    <submittedName>
        <fullName evidence="3">Uncharacterized protein</fullName>
    </submittedName>
</protein>
<dbReference type="Proteomes" id="UP000076407">
    <property type="component" value="Unassembled WGS sequence"/>
</dbReference>
<feature type="compositionally biased region" description="Polar residues" evidence="1">
    <location>
        <begin position="432"/>
        <end position="442"/>
    </location>
</feature>
<evidence type="ECO:0000256" key="1">
    <source>
        <dbReference type="SAM" id="MobiDB-lite"/>
    </source>
</evidence>
<dbReference type="Pfam" id="PF15880">
    <property type="entry name" value="NDUFV3"/>
    <property type="match status" value="1"/>
</dbReference>
<feature type="region of interest" description="Disordered" evidence="1">
    <location>
        <begin position="339"/>
        <end position="372"/>
    </location>
</feature>
<dbReference type="AlphaFoldDB" id="A0A182X5T7"/>
<evidence type="ECO:0000256" key="2">
    <source>
        <dbReference type="SAM" id="Phobius"/>
    </source>
</evidence>
<feature type="compositionally biased region" description="Basic and acidic residues" evidence="1">
    <location>
        <begin position="416"/>
        <end position="425"/>
    </location>
</feature>
<reference evidence="3" key="1">
    <citation type="submission" date="2020-05" db="UniProtKB">
        <authorList>
            <consortium name="EnsemblMetazoa"/>
        </authorList>
    </citation>
    <scope>IDENTIFICATION</scope>
    <source>
        <strain evidence="3">SANGQUA</strain>
    </source>
</reference>
<feature type="compositionally biased region" description="Polar residues" evidence="1">
    <location>
        <begin position="515"/>
        <end position="540"/>
    </location>
</feature>
<evidence type="ECO:0000313" key="4">
    <source>
        <dbReference type="Proteomes" id="UP000076407"/>
    </source>
</evidence>
<evidence type="ECO:0000313" key="3">
    <source>
        <dbReference type="EnsemblMetazoa" id="AQUA005173-PA"/>
    </source>
</evidence>
<organism evidence="3 4">
    <name type="scientific">Anopheles quadriannulatus</name>
    <name type="common">Mosquito</name>
    <dbReference type="NCBI Taxonomy" id="34691"/>
    <lineage>
        <taxon>Eukaryota</taxon>
        <taxon>Metazoa</taxon>
        <taxon>Ecdysozoa</taxon>
        <taxon>Arthropoda</taxon>
        <taxon>Hexapoda</taxon>
        <taxon>Insecta</taxon>
        <taxon>Pterygota</taxon>
        <taxon>Neoptera</taxon>
        <taxon>Endopterygota</taxon>
        <taxon>Diptera</taxon>
        <taxon>Nematocera</taxon>
        <taxon>Culicoidea</taxon>
        <taxon>Culicidae</taxon>
        <taxon>Anophelinae</taxon>
        <taxon>Anopheles</taxon>
    </lineage>
</organism>
<keyword evidence="2" id="KW-0472">Membrane</keyword>
<dbReference type="VEuPathDB" id="VectorBase:AQUA005173"/>
<proteinExistence type="predicted"/>
<dbReference type="GO" id="GO:0005739">
    <property type="term" value="C:mitochondrion"/>
    <property type="evidence" value="ECO:0007669"/>
    <property type="project" value="InterPro"/>
</dbReference>
<feature type="region of interest" description="Disordered" evidence="1">
    <location>
        <begin position="485"/>
        <end position="558"/>
    </location>
</feature>
<feature type="transmembrane region" description="Helical" evidence="2">
    <location>
        <begin position="207"/>
        <end position="225"/>
    </location>
</feature>
<accession>A0A182X5T7</accession>
<feature type="region of interest" description="Disordered" evidence="1">
    <location>
        <begin position="416"/>
        <end position="454"/>
    </location>
</feature>
<feature type="compositionally biased region" description="Basic and acidic residues" evidence="1">
    <location>
        <begin position="360"/>
        <end position="371"/>
    </location>
</feature>
<dbReference type="GO" id="GO:0045271">
    <property type="term" value="C:respiratory chain complex I"/>
    <property type="evidence" value="ECO:0007669"/>
    <property type="project" value="InterPro"/>
</dbReference>
<sequence>MASLLKITRSLRFVRKFHCKPEDTYPLDAPRRNMPKVSKPAEYELLPGMSPKVFRETEYDNQLGPIPMTGDAAKNFSYKNPEYFSYHNYSFYDIGRAIGCAYRVQPSALPHRAKRFRLPWQRQQAEEDLQYDAAIPVTLSCLYCEMEEKAYLEHAPAPLGCVACVITKIITDHESRRVFVRNQKLSREWSLIHNITWSSGGNAFTNIVYGGYTIVIALMLITRCVDAKSRPTLFEKIVLSLGTLLFFAAGGLVFASIDQVHPDLHDNAIILGCLSFFVAILFVIDLADPLARMTAHMTQTEASATAHDTPDARAATLKKDVSTDTTEPTVFVVSKPEQLNGHHQHQHPPSQQHNHHHHDHQAPHEYREDSPLNRSAESIVERKVYPSAQVPVFAHVRAPEESRRIAGKEIQYLPRNDFRDRRNYRDAGPASYATNRPPTNHPNGHPARHHATGAYHDNDSFVEDIQPSRRSTYVPADKFDQEAMQMSSAPTPANNHYRTRPPPPAKPLNIIRTHFGSNHSSPTGSQHSAECRCSQRSTSTRKLDDSGRDEFDSSPIRPGFVANAAKKWDDRARSKSQPIIGLNTMV</sequence>
<dbReference type="EnsemblMetazoa" id="AQUA005173-RA">
    <property type="protein sequence ID" value="AQUA005173-PA"/>
    <property type="gene ID" value="AQUA005173"/>
</dbReference>
<feature type="transmembrane region" description="Helical" evidence="2">
    <location>
        <begin position="237"/>
        <end position="257"/>
    </location>
</feature>
<name>A0A182X5T7_ANOQN</name>
<feature type="transmembrane region" description="Helical" evidence="2">
    <location>
        <begin position="269"/>
        <end position="287"/>
    </location>
</feature>
<feature type="compositionally biased region" description="Basic and acidic residues" evidence="1">
    <location>
        <begin position="541"/>
        <end position="551"/>
    </location>
</feature>